<evidence type="ECO:0000313" key="5">
    <source>
        <dbReference type="EMBL" id="QQZ49385.1"/>
    </source>
</evidence>
<keyword evidence="3" id="KW-0998">Cell outer membrane</keyword>
<comment type="subcellular location">
    <subcellularLocation>
        <location evidence="1">Cell outer membrane</location>
    </subcellularLocation>
</comment>
<evidence type="ECO:0000256" key="4">
    <source>
        <dbReference type="SAM" id="MobiDB-lite"/>
    </source>
</evidence>
<gene>
    <name evidence="5" type="ORF">JKL49_20540</name>
</gene>
<dbReference type="SUPFAM" id="SSF56935">
    <property type="entry name" value="Porins"/>
    <property type="match status" value="1"/>
</dbReference>
<evidence type="ECO:0008006" key="6">
    <source>
        <dbReference type="Google" id="ProtNLM"/>
    </source>
</evidence>
<feature type="region of interest" description="Disordered" evidence="4">
    <location>
        <begin position="1"/>
        <end position="26"/>
    </location>
</feature>
<evidence type="ECO:0000256" key="2">
    <source>
        <dbReference type="ARBA" id="ARBA00023136"/>
    </source>
</evidence>
<proteinExistence type="predicted"/>
<name>A0A974S767_9CAUL</name>
<sequence>MMTPIRRRSPIACASRAARNTSTTPWTGCRPRWGRYTRHLTPRLDLEAVAFQQWNNNDTKSRFEGANLIRQFEGDRKTTESVGRGHVRFAQSPTLTWEFGAEGAYNKLDNTTTLFQNGAKVRVPAASVLVTEKRGEVFGTATWRPSEAITVEAGLRQERSTISSEGTCCWRSSCSSPSPGWR</sequence>
<protein>
    <recommendedName>
        <fullName evidence="6">TonB-dependent receptor-like beta-barrel domain-containing protein</fullName>
    </recommendedName>
</protein>
<organism evidence="5">
    <name type="scientific">Phenylobacterium glaciei</name>
    <dbReference type="NCBI Taxonomy" id="2803784"/>
    <lineage>
        <taxon>Bacteria</taxon>
        <taxon>Pseudomonadati</taxon>
        <taxon>Pseudomonadota</taxon>
        <taxon>Alphaproteobacteria</taxon>
        <taxon>Caulobacterales</taxon>
        <taxon>Caulobacteraceae</taxon>
        <taxon>Phenylobacterium</taxon>
    </lineage>
</organism>
<reference evidence="5" key="1">
    <citation type="submission" date="2021-01" db="EMBL/GenBank/DDBJ databases">
        <title>Genome sequence of Phenylobacterium sp. 20VBR1 isolated from a valley glaceir, Ny-Alesund, Svalbard.</title>
        <authorList>
            <person name="Thomas F.A."/>
            <person name="Krishnan K.P."/>
            <person name="Sinha R.K."/>
        </authorList>
    </citation>
    <scope>NUCLEOTIDE SEQUENCE</scope>
    <source>
        <strain evidence="5">20VBR1</strain>
    </source>
</reference>
<evidence type="ECO:0000256" key="3">
    <source>
        <dbReference type="ARBA" id="ARBA00023237"/>
    </source>
</evidence>
<dbReference type="Gene3D" id="2.40.170.20">
    <property type="entry name" value="TonB-dependent receptor, beta-barrel domain"/>
    <property type="match status" value="1"/>
</dbReference>
<accession>A0A974S767</accession>
<dbReference type="GO" id="GO:0009279">
    <property type="term" value="C:cell outer membrane"/>
    <property type="evidence" value="ECO:0007669"/>
    <property type="project" value="UniProtKB-SubCell"/>
</dbReference>
<evidence type="ECO:0000256" key="1">
    <source>
        <dbReference type="ARBA" id="ARBA00004442"/>
    </source>
</evidence>
<dbReference type="EMBL" id="CP068570">
    <property type="protein sequence ID" value="QQZ49385.1"/>
    <property type="molecule type" value="Genomic_DNA"/>
</dbReference>
<dbReference type="AlphaFoldDB" id="A0A974S767"/>
<keyword evidence="2" id="KW-0472">Membrane</keyword>
<dbReference type="InterPro" id="IPR036942">
    <property type="entry name" value="Beta-barrel_TonB_sf"/>
</dbReference>